<reference evidence="5 6" key="1">
    <citation type="submission" date="2017-02" db="EMBL/GenBank/DDBJ databases">
        <authorList>
            <person name="Peterson S.W."/>
        </authorList>
    </citation>
    <scope>NUCLEOTIDE SEQUENCE [LARGE SCALE GENOMIC DNA]</scope>
    <source>
        <strain evidence="5 6">DSM 16080</strain>
    </source>
</reference>
<dbReference type="STRING" id="1121449.SAMN02745704_01466"/>
<dbReference type="PANTHER" id="PTHR30592">
    <property type="entry name" value="FORMATE DEHYDROGENASE"/>
    <property type="match status" value="1"/>
</dbReference>
<dbReference type="AlphaFoldDB" id="A0A1T4WX55"/>
<dbReference type="OrthoDB" id="3197277at2"/>
<evidence type="ECO:0000313" key="5">
    <source>
        <dbReference type="EMBL" id="SKA81884.1"/>
    </source>
</evidence>
<dbReference type="InterPro" id="IPR003786">
    <property type="entry name" value="FdhD"/>
</dbReference>
<comment type="function">
    <text evidence="3">Required for formate dehydrogenase (FDH) activity. Acts as a sulfur carrier protein that transfers sulfur from IscS to the molybdenum cofactor prior to its insertion into FDH.</text>
</comment>
<dbReference type="InterPro" id="IPR016193">
    <property type="entry name" value="Cytidine_deaminase-like"/>
</dbReference>
<dbReference type="EMBL" id="FUYC01000005">
    <property type="protein sequence ID" value="SKA81884.1"/>
    <property type="molecule type" value="Genomic_DNA"/>
</dbReference>
<gene>
    <name evidence="3" type="primary">fdhD</name>
    <name evidence="5" type="ORF">SAMN02745704_01466</name>
</gene>
<keyword evidence="2 3" id="KW-0501">Molybdenum cofactor biosynthesis</keyword>
<dbReference type="GO" id="GO:0006777">
    <property type="term" value="P:Mo-molybdopterin cofactor biosynthetic process"/>
    <property type="evidence" value="ECO:0007669"/>
    <property type="project" value="UniProtKB-UniRule"/>
</dbReference>
<evidence type="ECO:0000256" key="3">
    <source>
        <dbReference type="HAMAP-Rule" id="MF_00187"/>
    </source>
</evidence>
<evidence type="ECO:0000313" key="6">
    <source>
        <dbReference type="Proteomes" id="UP000190027"/>
    </source>
</evidence>
<dbReference type="RefSeq" id="WP_078717038.1">
    <property type="nucleotide sequence ID" value="NZ_FUYC01000005.1"/>
</dbReference>
<dbReference type="Proteomes" id="UP000190027">
    <property type="component" value="Unassembled WGS sequence"/>
</dbReference>
<name>A0A1T4WX55_9BACT</name>
<dbReference type="SUPFAM" id="SSF53927">
    <property type="entry name" value="Cytidine deaminase-like"/>
    <property type="match status" value="1"/>
</dbReference>
<organism evidence="5 6">
    <name type="scientific">Paucidesulfovibrio gracilis DSM 16080</name>
    <dbReference type="NCBI Taxonomy" id="1121449"/>
    <lineage>
        <taxon>Bacteria</taxon>
        <taxon>Pseudomonadati</taxon>
        <taxon>Thermodesulfobacteriota</taxon>
        <taxon>Desulfovibrionia</taxon>
        <taxon>Desulfovibrionales</taxon>
        <taxon>Desulfovibrionaceae</taxon>
        <taxon>Paucidesulfovibrio</taxon>
    </lineage>
</organism>
<dbReference type="PIRSF" id="PIRSF015626">
    <property type="entry name" value="FdhD"/>
    <property type="match status" value="1"/>
</dbReference>
<dbReference type="Pfam" id="PF02634">
    <property type="entry name" value="FdhD-NarQ"/>
    <property type="match status" value="1"/>
</dbReference>
<dbReference type="GO" id="GO:0005737">
    <property type="term" value="C:cytoplasm"/>
    <property type="evidence" value="ECO:0007669"/>
    <property type="project" value="UniProtKB-SubCell"/>
</dbReference>
<dbReference type="Gene3D" id="3.10.20.10">
    <property type="match status" value="1"/>
</dbReference>
<protein>
    <recommendedName>
        <fullName evidence="3">Sulfur carrier protein FdhD</fullName>
    </recommendedName>
</protein>
<comment type="subcellular location">
    <subcellularLocation>
        <location evidence="3">Cytoplasm</location>
    </subcellularLocation>
</comment>
<comment type="caution">
    <text evidence="3">Lacks conserved residue(s) required for the propagation of feature annotation.</text>
</comment>
<dbReference type="GO" id="GO:0097163">
    <property type="term" value="F:sulfur carrier activity"/>
    <property type="evidence" value="ECO:0007669"/>
    <property type="project" value="UniProtKB-UniRule"/>
</dbReference>
<evidence type="ECO:0000256" key="4">
    <source>
        <dbReference type="SAM" id="MobiDB-lite"/>
    </source>
</evidence>
<feature type="region of interest" description="Disordered" evidence="4">
    <location>
        <begin position="1"/>
        <end position="24"/>
    </location>
</feature>
<dbReference type="GO" id="GO:0016783">
    <property type="term" value="F:sulfurtransferase activity"/>
    <property type="evidence" value="ECO:0007669"/>
    <property type="project" value="InterPro"/>
</dbReference>
<evidence type="ECO:0000256" key="2">
    <source>
        <dbReference type="ARBA" id="ARBA00023150"/>
    </source>
</evidence>
<sequence length="296" mass="32107">MTNSAAISAPVPERSWTDRSPAGHTDNARLLRYEAGRLYTAPDVLGMERDMEIRIPGRESVHLSRTPGKDRQLVLGALFTRGWIQSARDVAGMVVCEYTSQTLVQVTLEPTIRPAQRPGTVCADPNESGYGAATSGEHALLARGAKRLLTLRTRFEQQQKMHRATGAMHGAALFHGSGTLLAFAEDIGRHNALDKAIGMVLDQGLLDRVDLAVLSSRLALALTRKAIAAGIGLLAGFSVATAPSVELAHSKGMTLIGRLKPKGMNIYTHPWRLARLALHTAPTPETTEHEYRTPHF</sequence>
<proteinExistence type="inferred from homology"/>
<keyword evidence="1 3" id="KW-0963">Cytoplasm</keyword>
<dbReference type="PANTHER" id="PTHR30592:SF1">
    <property type="entry name" value="SULFUR CARRIER PROTEIN FDHD"/>
    <property type="match status" value="1"/>
</dbReference>
<keyword evidence="6" id="KW-1185">Reference proteome</keyword>
<feature type="active site" description="Cysteine persulfide intermediate" evidence="3">
    <location>
        <position position="122"/>
    </location>
</feature>
<evidence type="ECO:0000256" key="1">
    <source>
        <dbReference type="ARBA" id="ARBA00022490"/>
    </source>
</evidence>
<accession>A0A1T4WX55</accession>
<dbReference type="HAMAP" id="MF_00187">
    <property type="entry name" value="FdhD"/>
    <property type="match status" value="1"/>
</dbReference>
<comment type="similarity">
    <text evidence="3">Belongs to the FdhD family.</text>
</comment>
<dbReference type="Gene3D" id="3.40.140.10">
    <property type="entry name" value="Cytidine Deaminase, domain 2"/>
    <property type="match status" value="1"/>
</dbReference>